<dbReference type="InterPro" id="IPR000805">
    <property type="entry name" value="Glyco_hydro_26"/>
</dbReference>
<dbReference type="EMBL" id="BAAAWD010000003">
    <property type="protein sequence ID" value="GAA2988335.1"/>
    <property type="molecule type" value="Genomic_DNA"/>
</dbReference>
<dbReference type="SMART" id="SM00458">
    <property type="entry name" value="RICIN"/>
    <property type="match status" value="1"/>
</dbReference>
<feature type="region of interest" description="Disordered" evidence="5">
    <location>
        <begin position="1"/>
        <end position="27"/>
    </location>
</feature>
<feature type="compositionally biased region" description="Pro residues" evidence="5">
    <location>
        <begin position="1"/>
        <end position="12"/>
    </location>
</feature>
<evidence type="ECO:0000256" key="3">
    <source>
        <dbReference type="ARBA" id="ARBA00023295"/>
    </source>
</evidence>
<evidence type="ECO:0000313" key="7">
    <source>
        <dbReference type="EMBL" id="GAA2988335.1"/>
    </source>
</evidence>
<dbReference type="Pfam" id="PF00652">
    <property type="entry name" value="Ricin_B_lectin"/>
    <property type="match status" value="1"/>
</dbReference>
<dbReference type="Pfam" id="PF02156">
    <property type="entry name" value="Glyco_hydro_26"/>
    <property type="match status" value="1"/>
</dbReference>
<feature type="active site" description="Proton donor" evidence="4">
    <location>
        <position position="209"/>
    </location>
</feature>
<dbReference type="PROSITE" id="PS50231">
    <property type="entry name" value="RICIN_B_LECTIN"/>
    <property type="match status" value="1"/>
</dbReference>
<evidence type="ECO:0000256" key="5">
    <source>
        <dbReference type="SAM" id="MobiDB-lite"/>
    </source>
</evidence>
<gene>
    <name evidence="7" type="ORF">GCM10017559_05210</name>
</gene>
<accession>A0ABN3XR15</accession>
<dbReference type="PRINTS" id="PR00739">
    <property type="entry name" value="GLHYDRLASE26"/>
</dbReference>
<keyword evidence="2 4" id="KW-0378">Hydrolase</keyword>
<dbReference type="RefSeq" id="WP_344887625.1">
    <property type="nucleotide sequence ID" value="NZ_BAAAWD010000003.1"/>
</dbReference>
<dbReference type="Gene3D" id="2.80.10.50">
    <property type="match status" value="1"/>
</dbReference>
<name>A0ABN3XR15_9ACTN</name>
<organism evidence="7 8">
    <name type="scientific">Streptosporangium longisporum</name>
    <dbReference type="NCBI Taxonomy" id="46187"/>
    <lineage>
        <taxon>Bacteria</taxon>
        <taxon>Bacillati</taxon>
        <taxon>Actinomycetota</taxon>
        <taxon>Actinomycetes</taxon>
        <taxon>Streptosporangiales</taxon>
        <taxon>Streptosporangiaceae</taxon>
        <taxon>Streptosporangium</taxon>
    </lineage>
</organism>
<feature type="active site" description="Nucleophile" evidence="4">
    <location>
        <position position="303"/>
    </location>
</feature>
<dbReference type="CDD" id="cd23451">
    <property type="entry name" value="beta-trefoil_Ricin_laminarinase"/>
    <property type="match status" value="1"/>
</dbReference>
<sequence>MRLTSPRPPDGPPGRSDTTAHRPAGRAHRRIRAVLAVLLATLGLGVTASPQAQAFPASSRQAVIDHLTSITGRNVVSGQHNKEPASSPGQYTQQVKDITGQYPGLWGGDLMFRPEDVANRQRVIDQAKTEWANGSLVALTWHVCTPTGGSTCQFDGGVKTQISADQFNQIVTDGSALNTAWKRRLDEVVPYLQQLKNAGVPVLFRPLHEMNESWNWWGNRPGPNGGARLYQITRDHLVGKGLTNLVWVWNVQDNPAGNWAAYYPGSQYVDVVSLDVWYKNHPSQGDYQQIQNIAGSKPIALAEMGKVPDAALLNGQTRWSYFMLWSEQLRGSNSNTEIQNAYFHPRVLNQGEFAVSGGGTPARTGPIRGTGGACVDAAAASSANGTAVQLWSCNGGTAQTWSAGTDGTLRVLGKCMDVTGAGTANGTRIQLWDCNGSAAQQWQATSGSQLRNPGSGRCLDAPGGAATNGNRLQIWDCNANAWQKWTLPA</sequence>
<dbReference type="SUPFAM" id="SSF51445">
    <property type="entry name" value="(Trans)glycosidases"/>
    <property type="match status" value="1"/>
</dbReference>
<evidence type="ECO:0000256" key="2">
    <source>
        <dbReference type="ARBA" id="ARBA00022801"/>
    </source>
</evidence>
<dbReference type="PROSITE" id="PS51764">
    <property type="entry name" value="GH26"/>
    <property type="match status" value="1"/>
</dbReference>
<evidence type="ECO:0000259" key="6">
    <source>
        <dbReference type="PROSITE" id="PS51764"/>
    </source>
</evidence>
<comment type="similarity">
    <text evidence="1 4">Belongs to the glycosyl hydrolase 26 family.</text>
</comment>
<proteinExistence type="inferred from homology"/>
<reference evidence="7 8" key="1">
    <citation type="journal article" date="2019" name="Int. J. Syst. Evol. Microbiol.">
        <title>The Global Catalogue of Microorganisms (GCM) 10K type strain sequencing project: providing services to taxonomists for standard genome sequencing and annotation.</title>
        <authorList>
            <consortium name="The Broad Institute Genomics Platform"/>
            <consortium name="The Broad Institute Genome Sequencing Center for Infectious Disease"/>
            <person name="Wu L."/>
            <person name="Ma J."/>
        </authorList>
    </citation>
    <scope>NUCLEOTIDE SEQUENCE [LARGE SCALE GENOMIC DNA]</scope>
    <source>
        <strain evidence="7 8">JCM 3106</strain>
    </source>
</reference>
<dbReference type="SUPFAM" id="SSF50370">
    <property type="entry name" value="Ricin B-like lectins"/>
    <property type="match status" value="1"/>
</dbReference>
<evidence type="ECO:0000256" key="4">
    <source>
        <dbReference type="PROSITE-ProRule" id="PRU01100"/>
    </source>
</evidence>
<dbReference type="Gene3D" id="3.20.20.80">
    <property type="entry name" value="Glycosidases"/>
    <property type="match status" value="1"/>
</dbReference>
<dbReference type="InterPro" id="IPR000772">
    <property type="entry name" value="Ricin_B_lectin"/>
</dbReference>
<comment type="caution">
    <text evidence="7">The sequence shown here is derived from an EMBL/GenBank/DDBJ whole genome shotgun (WGS) entry which is preliminary data.</text>
</comment>
<dbReference type="InterPro" id="IPR017853">
    <property type="entry name" value="GH"/>
</dbReference>
<dbReference type="InterPro" id="IPR022790">
    <property type="entry name" value="GH26_dom"/>
</dbReference>
<dbReference type="InterPro" id="IPR035992">
    <property type="entry name" value="Ricin_B-like_lectins"/>
</dbReference>
<dbReference type="PANTHER" id="PTHR40079:SF4">
    <property type="entry name" value="GH26 DOMAIN-CONTAINING PROTEIN-RELATED"/>
    <property type="match status" value="1"/>
</dbReference>
<evidence type="ECO:0000256" key="1">
    <source>
        <dbReference type="ARBA" id="ARBA00007754"/>
    </source>
</evidence>
<feature type="domain" description="GH26" evidence="6">
    <location>
        <begin position="58"/>
        <end position="351"/>
    </location>
</feature>
<evidence type="ECO:0000313" key="8">
    <source>
        <dbReference type="Proteomes" id="UP001499930"/>
    </source>
</evidence>
<dbReference type="PANTHER" id="PTHR40079">
    <property type="entry name" value="MANNAN ENDO-1,4-BETA-MANNOSIDASE E-RELATED"/>
    <property type="match status" value="1"/>
</dbReference>
<keyword evidence="3 4" id="KW-0326">Glycosidase</keyword>
<protein>
    <recommendedName>
        <fullName evidence="6">GH26 domain-containing protein</fullName>
    </recommendedName>
</protein>
<dbReference type="Proteomes" id="UP001499930">
    <property type="component" value="Unassembled WGS sequence"/>
</dbReference>
<keyword evidence="8" id="KW-1185">Reference proteome</keyword>